<organism evidence="1 2">
    <name type="scientific">Pilimelia columellifera subsp. columellifera</name>
    <dbReference type="NCBI Taxonomy" id="706583"/>
    <lineage>
        <taxon>Bacteria</taxon>
        <taxon>Bacillati</taxon>
        <taxon>Actinomycetota</taxon>
        <taxon>Actinomycetes</taxon>
        <taxon>Micromonosporales</taxon>
        <taxon>Micromonosporaceae</taxon>
        <taxon>Pilimelia</taxon>
    </lineage>
</organism>
<dbReference type="RefSeq" id="WP_344168639.1">
    <property type="nucleotide sequence ID" value="NZ_BAAARY010000003.1"/>
</dbReference>
<dbReference type="InterPro" id="IPR024079">
    <property type="entry name" value="MetalloPept_cat_dom_sf"/>
</dbReference>
<comment type="caution">
    <text evidence="1">The sequence shown here is derived from an EMBL/GenBank/DDBJ whole genome shotgun (WGS) entry which is preliminary data.</text>
</comment>
<name>A0ABP6AH59_9ACTN</name>
<evidence type="ECO:0000313" key="2">
    <source>
        <dbReference type="Proteomes" id="UP001499978"/>
    </source>
</evidence>
<protein>
    <submittedName>
        <fullName evidence="1">Uncharacterized protein</fullName>
    </submittedName>
</protein>
<sequence length="126" mass="13735">MVLLVVDRSVCGIGWLNATAARGFSVVSTSCATGLYTVAHEMGHNQGAQHDPQTSPGTRPFPYGHGFKVEGKHRTVMSYACRTECQRVNYWSGPRSKFKGVTLGDKRTSDNARVLNETAGKIASFR</sequence>
<dbReference type="SUPFAM" id="SSF55486">
    <property type="entry name" value="Metalloproteases ('zincins'), catalytic domain"/>
    <property type="match status" value="1"/>
</dbReference>
<evidence type="ECO:0000313" key="1">
    <source>
        <dbReference type="EMBL" id="GAA2514816.1"/>
    </source>
</evidence>
<dbReference type="Gene3D" id="3.40.390.10">
    <property type="entry name" value="Collagenase (Catalytic Domain)"/>
    <property type="match status" value="1"/>
</dbReference>
<dbReference type="Pfam" id="PF13688">
    <property type="entry name" value="Reprolysin_5"/>
    <property type="match status" value="1"/>
</dbReference>
<reference evidence="2" key="1">
    <citation type="journal article" date="2019" name="Int. J. Syst. Evol. Microbiol.">
        <title>The Global Catalogue of Microorganisms (GCM) 10K type strain sequencing project: providing services to taxonomists for standard genome sequencing and annotation.</title>
        <authorList>
            <consortium name="The Broad Institute Genomics Platform"/>
            <consortium name="The Broad Institute Genome Sequencing Center for Infectious Disease"/>
            <person name="Wu L."/>
            <person name="Ma J."/>
        </authorList>
    </citation>
    <scope>NUCLEOTIDE SEQUENCE [LARGE SCALE GENOMIC DNA]</scope>
    <source>
        <strain evidence="2">JCM 3367</strain>
    </source>
</reference>
<gene>
    <name evidence="1" type="ORF">GCM10010201_08810</name>
</gene>
<keyword evidence="2" id="KW-1185">Reference proteome</keyword>
<dbReference type="Proteomes" id="UP001499978">
    <property type="component" value="Unassembled WGS sequence"/>
</dbReference>
<dbReference type="EMBL" id="BAAARY010000003">
    <property type="protein sequence ID" value="GAA2514816.1"/>
    <property type="molecule type" value="Genomic_DNA"/>
</dbReference>
<accession>A0ABP6AH59</accession>
<proteinExistence type="predicted"/>